<dbReference type="Proteomes" id="UP000256899">
    <property type="component" value="Unassembled WGS sequence"/>
</dbReference>
<evidence type="ECO:0000313" key="12">
    <source>
        <dbReference type="EMBL" id="REL32606.1"/>
    </source>
</evidence>
<comment type="subcellular location">
    <subcellularLocation>
        <location evidence="8">Cell inner membrane</location>
        <topology evidence="8">Single-pass type I membrane protein</topology>
    </subcellularLocation>
    <text evidence="8">Localizes to the Z ring in an FtsZ-dependent manner.</text>
</comment>
<evidence type="ECO:0000256" key="9">
    <source>
        <dbReference type="RuleBase" id="RU003612"/>
    </source>
</evidence>
<organism evidence="12 13">
    <name type="scientific">Thalassotalea euphylliae</name>
    <dbReference type="NCBI Taxonomy" id="1655234"/>
    <lineage>
        <taxon>Bacteria</taxon>
        <taxon>Pseudomonadati</taxon>
        <taxon>Pseudomonadota</taxon>
        <taxon>Gammaproteobacteria</taxon>
        <taxon>Alteromonadales</taxon>
        <taxon>Colwelliaceae</taxon>
        <taxon>Thalassotalea</taxon>
    </lineage>
</organism>
<dbReference type="GO" id="GO:0032153">
    <property type="term" value="C:cell division site"/>
    <property type="evidence" value="ECO:0007669"/>
    <property type="project" value="UniProtKB-UniRule"/>
</dbReference>
<dbReference type="SUPFAM" id="SSF64383">
    <property type="entry name" value="Cell-division protein ZipA, C-terminal domain"/>
    <property type="match status" value="1"/>
</dbReference>
<dbReference type="SMART" id="SM00771">
    <property type="entry name" value="ZipA_C"/>
    <property type="match status" value="1"/>
</dbReference>
<evidence type="ECO:0000259" key="11">
    <source>
        <dbReference type="SMART" id="SM00771"/>
    </source>
</evidence>
<evidence type="ECO:0000256" key="10">
    <source>
        <dbReference type="SAM" id="MobiDB-lite"/>
    </source>
</evidence>
<keyword evidence="1 8" id="KW-1003">Cell membrane</keyword>
<keyword evidence="3 8" id="KW-0132">Cell division</keyword>
<accession>A0A3E0U6P6</accession>
<keyword evidence="2 8" id="KW-0997">Cell inner membrane</keyword>
<feature type="region of interest" description="Disordered" evidence="10">
    <location>
        <begin position="76"/>
        <end position="95"/>
    </location>
</feature>
<feature type="domain" description="ZipA C-terminal FtsZ-binding" evidence="11">
    <location>
        <begin position="213"/>
        <end position="343"/>
    </location>
</feature>
<evidence type="ECO:0000256" key="7">
    <source>
        <dbReference type="ARBA" id="ARBA00023306"/>
    </source>
</evidence>
<dbReference type="InterPro" id="IPR007449">
    <property type="entry name" value="ZipA_FtsZ-bd_C"/>
</dbReference>
<comment type="function">
    <text evidence="8 9">Essential cell division protein that stabilizes the FtsZ protofilaments by cross-linking them and that serves as a cytoplasmic membrane anchor for the Z ring. Also required for the recruitment to the septal ring of downstream cell division proteins.</text>
</comment>
<dbReference type="GO" id="GO:0005886">
    <property type="term" value="C:plasma membrane"/>
    <property type="evidence" value="ECO:0007669"/>
    <property type="project" value="UniProtKB-SubCell"/>
</dbReference>
<gene>
    <name evidence="8 12" type="primary">zipA</name>
    <name evidence="12" type="ORF">DXX94_04180</name>
</gene>
<dbReference type="EMBL" id="QUOT01000001">
    <property type="protein sequence ID" value="REL32606.1"/>
    <property type="molecule type" value="Genomic_DNA"/>
</dbReference>
<keyword evidence="13" id="KW-1185">Reference proteome</keyword>
<evidence type="ECO:0000313" key="13">
    <source>
        <dbReference type="Proteomes" id="UP000256899"/>
    </source>
</evidence>
<name>A0A3E0U6P6_9GAMM</name>
<comment type="subunit">
    <text evidence="8">Interacts with FtsZ via their C-terminal domains.</text>
</comment>
<keyword evidence="6 8" id="KW-0472">Membrane</keyword>
<dbReference type="InterPro" id="IPR011919">
    <property type="entry name" value="Cell_div_ZipA"/>
</dbReference>
<evidence type="ECO:0000256" key="3">
    <source>
        <dbReference type="ARBA" id="ARBA00022618"/>
    </source>
</evidence>
<reference evidence="13" key="1">
    <citation type="submission" date="2018-08" db="EMBL/GenBank/DDBJ databases">
        <title>Thalassotalea euphylliae genome.</title>
        <authorList>
            <person name="Summers S."/>
            <person name="Rice S.A."/>
            <person name="Freckelton M.L."/>
            <person name="Nedved B.T."/>
            <person name="Hadfield M.G."/>
        </authorList>
    </citation>
    <scope>NUCLEOTIDE SEQUENCE [LARGE SCALE GENOMIC DNA]</scope>
    <source>
        <strain evidence="13">H3</strain>
    </source>
</reference>
<keyword evidence="7 8" id="KW-0131">Cell cycle</keyword>
<evidence type="ECO:0000256" key="8">
    <source>
        <dbReference type="HAMAP-Rule" id="MF_00509"/>
    </source>
</evidence>
<dbReference type="GO" id="GO:0000917">
    <property type="term" value="P:division septum assembly"/>
    <property type="evidence" value="ECO:0007669"/>
    <property type="project" value="TreeGrafter"/>
</dbReference>
<dbReference type="Pfam" id="PF04354">
    <property type="entry name" value="ZipA_C"/>
    <property type="match status" value="1"/>
</dbReference>
<dbReference type="HAMAP" id="MF_00509">
    <property type="entry name" value="ZipA"/>
    <property type="match status" value="1"/>
</dbReference>
<dbReference type="GO" id="GO:0043093">
    <property type="term" value="P:FtsZ-dependent cytokinesis"/>
    <property type="evidence" value="ECO:0007669"/>
    <property type="project" value="UniProtKB-UniRule"/>
</dbReference>
<dbReference type="PANTHER" id="PTHR38685">
    <property type="entry name" value="CELL DIVISION PROTEIN ZIPA"/>
    <property type="match status" value="1"/>
</dbReference>
<dbReference type="PANTHER" id="PTHR38685:SF1">
    <property type="entry name" value="CELL DIVISION PROTEIN ZIPA"/>
    <property type="match status" value="1"/>
</dbReference>
<protein>
    <recommendedName>
        <fullName evidence="8 9">Cell division protein ZipA</fullName>
    </recommendedName>
</protein>
<comment type="caution">
    <text evidence="12">The sequence shown here is derived from an EMBL/GenBank/DDBJ whole genome shotgun (WGS) entry which is preliminary data.</text>
</comment>
<dbReference type="Gene3D" id="3.30.1400.10">
    <property type="entry name" value="ZipA, C-terminal FtsZ-binding domain"/>
    <property type="match status" value="1"/>
</dbReference>
<feature type="transmembrane region" description="Helical" evidence="8">
    <location>
        <begin position="6"/>
        <end position="28"/>
    </location>
</feature>
<comment type="similarity">
    <text evidence="8 9">Belongs to the ZipA family.</text>
</comment>
<evidence type="ECO:0000256" key="4">
    <source>
        <dbReference type="ARBA" id="ARBA00022692"/>
    </source>
</evidence>
<dbReference type="NCBIfam" id="TIGR02205">
    <property type="entry name" value="septum_zipA"/>
    <property type="match status" value="1"/>
</dbReference>
<keyword evidence="4 8" id="KW-0812">Transmembrane</keyword>
<evidence type="ECO:0000256" key="1">
    <source>
        <dbReference type="ARBA" id="ARBA00022475"/>
    </source>
</evidence>
<evidence type="ECO:0000256" key="6">
    <source>
        <dbReference type="ARBA" id="ARBA00023136"/>
    </source>
</evidence>
<keyword evidence="5 8" id="KW-1133">Transmembrane helix</keyword>
<evidence type="ECO:0000256" key="2">
    <source>
        <dbReference type="ARBA" id="ARBA00022519"/>
    </source>
</evidence>
<proteinExistence type="inferred from homology"/>
<evidence type="ECO:0000256" key="5">
    <source>
        <dbReference type="ARBA" id="ARBA00022989"/>
    </source>
</evidence>
<dbReference type="AlphaFoldDB" id="A0A3E0U6P6"/>
<sequence>MEDNFRNALIIISAIVIAAIFIHGLWTIRKNKNPYKLKTSDTKVEPMSRDFDGKGFDQDGVSEARVVADSALTGEIEHPPADEEIPNQPAPAPAYNDEPLPVDIAEQTVAPELPEEEKAAPAAEELVLESEPSVYQTPVTQAKPKVTTPASAANVAKATSGAVLKKNQIELNFDDSIDTADAGDRKEPTFGAQSIDEVEASDNTPELEQPEVETEVIVLSVVMPQGQLMSGAALLPSLLTLGMKYGDMNIFHRHQDSAGNGKVTFSLANMMNPGTFDLDNMENFTTQGVSMFMTLPNAGDPFEVFEQMLAAAKQLAQEFNGQILDDKRSAMTKQTEQHYLSKIREFDRKQRIAQS</sequence>
<dbReference type="InterPro" id="IPR036765">
    <property type="entry name" value="ZipA_FtsZ-bd_C_sf"/>
</dbReference>